<keyword evidence="4 5" id="KW-0040">ANK repeat</keyword>
<dbReference type="Pfam" id="PF12796">
    <property type="entry name" value="Ank_2"/>
    <property type="match status" value="4"/>
</dbReference>
<dbReference type="PROSITE" id="PS50088">
    <property type="entry name" value="ANK_REPEAT"/>
    <property type="match status" value="4"/>
</dbReference>
<dbReference type="AlphaFoldDB" id="A0A9Q1D5T3"/>
<evidence type="ECO:0000313" key="9">
    <source>
        <dbReference type="Proteomes" id="UP001152803"/>
    </source>
</evidence>
<feature type="region of interest" description="Disordered" evidence="7">
    <location>
        <begin position="1080"/>
        <end position="1195"/>
    </location>
</feature>
<gene>
    <name evidence="8" type="ORF">COCON_G00180950</name>
</gene>
<feature type="compositionally biased region" description="Pro residues" evidence="7">
    <location>
        <begin position="1081"/>
        <end position="1097"/>
    </location>
</feature>
<dbReference type="InterPro" id="IPR052420">
    <property type="entry name" value="Espin/Espin-like"/>
</dbReference>
<dbReference type="InterPro" id="IPR002110">
    <property type="entry name" value="Ankyrin_rpt"/>
</dbReference>
<feature type="compositionally biased region" description="Polar residues" evidence="7">
    <location>
        <begin position="352"/>
        <end position="362"/>
    </location>
</feature>
<sequence>MVVEKAFLAARQGDIQTLKVLFAEKVLHKDVKDPLGATPVHHAARSGKLTCLRYLVEDAGLPGNCLAKNGASPAHDAAATGNLACLQWLITLGRCRASDKDCFGATVLHLACRFCHHEITDWLLKGNKVDPSIPTDTGVLPVHYSAAKGDLPSLRLLLGHSPGVVDAQTKNGATAVYLASQEGHLEVVQYLVKDCGAEPRIRANDGMTPLHAAAQMGHTMVIVWLMSFTEIGLSDRDGDGATAMHFAASRGHAKVLSWLLLHGGEIVSDCWGGTPLHDAAENGELECCQILVVNGVDLGFRDKDGFTAADLAEYNGHAQCAKYLRTVENMSVGHRVLSRDPSAELEYKQPDSGVSSPHTNYDSNKRRNTAPPTGSHTDMDSYMDLLNPDQATTAQRKDVAPPPPAFPPRPLPRPTPSNTPSPSSATPPHPRLTPSRPGLPSTCRKSRNFNKQPSTGDYYKALGSDPAQDRGPRAMVPNEQPPSNHTAPSTTKPPSSGGSERTPHTLNGSVGLGYIRRGSLVDVEALVPTHDEQGVAIPEWKRQVMVRKLQAKMQEEEDLKRKLAARGYGQPQDWHYSHTHNAILGPFGELMTEADLIRIERQIENLQVMHKVQAVEKELEQLERELTQLLPVSAALSHHQHFSVNPRQVHGQAEDLPEWCSKISTLLKNMAILLATLGGKEIDILDLVYSGYIQEERKDPRTVPADPALPLVPANIGRSQSFSTREDVEREIKQCGVSVKNLKANYELQSQPKSEVPGDSAGRVYKRKRSLPVGSELSGHRSEPILEEDYVASTENVHWSNASGPPPSGATGVGAAFNGEAVTTPPPNDAPLNGESSVPLEQPVLEPHPEPQPVEPPCQPDQPTRSLEVQTDLSYMQEWTDLKKERIVFLFLEHWRKYTFAGAVRPRLPGRQSSTGSAGEGSQHSEDDELIYLMKEKHVVGNLICHWRTIFSQVPSRQIRRLSRAQIIYWPQHFLPHVNGMPVAYDSLTLDLFMLGYFQLLEMTMTRTERKFRHLLCFEMFDRVGTHSWELIRQFHREVMEELEAGRRVWANGFEDIKQRYFGDATEEVVADTVLPLTVAPDPPAIQPEPGPGPTPQISPTRRESLCDPAPVPSEDRNPPTQQRKDSLCVPVPTPPPMQDSNGSLSDPVPAPVQQRRESVSYSAPIPDRKESVSEPAPRLEKETAGGSAEQLTPVLATRKDSIQVNSDLGEFSNEEICRYIDRSFSFWKEKEAELFDM</sequence>
<dbReference type="GO" id="GO:0051017">
    <property type="term" value="P:actin filament bundle assembly"/>
    <property type="evidence" value="ECO:0007669"/>
    <property type="project" value="TreeGrafter"/>
</dbReference>
<feature type="region of interest" description="Disordered" evidence="7">
    <location>
        <begin position="750"/>
        <end position="785"/>
    </location>
</feature>
<dbReference type="GO" id="GO:0051015">
    <property type="term" value="F:actin filament binding"/>
    <property type="evidence" value="ECO:0007669"/>
    <property type="project" value="TreeGrafter"/>
</dbReference>
<evidence type="ECO:0000256" key="5">
    <source>
        <dbReference type="PROSITE-ProRule" id="PRU00023"/>
    </source>
</evidence>
<evidence type="ECO:0008006" key="10">
    <source>
        <dbReference type="Google" id="ProtNLM"/>
    </source>
</evidence>
<name>A0A9Q1D5T3_CONCO</name>
<comment type="caution">
    <text evidence="8">The sequence shown here is derived from an EMBL/GenBank/DDBJ whole genome shotgun (WGS) entry which is preliminary data.</text>
</comment>
<evidence type="ECO:0000256" key="6">
    <source>
        <dbReference type="SAM" id="Coils"/>
    </source>
</evidence>
<dbReference type="PANTHER" id="PTHR24153:SF14">
    <property type="entry name" value="ESPIN"/>
    <property type="match status" value="1"/>
</dbReference>
<keyword evidence="9" id="KW-1185">Reference proteome</keyword>
<dbReference type="FunFam" id="1.25.40.20:FF:000125">
    <property type="entry name" value="Putative espin"/>
    <property type="match status" value="1"/>
</dbReference>
<dbReference type="Gene3D" id="1.25.40.20">
    <property type="entry name" value="Ankyrin repeat-containing domain"/>
    <property type="match status" value="1"/>
</dbReference>
<comment type="subcellular location">
    <subcellularLocation>
        <location evidence="1">Cell projection</location>
        <location evidence="1">Stereocilium</location>
    </subcellularLocation>
</comment>
<dbReference type="SUPFAM" id="SSF48403">
    <property type="entry name" value="Ankyrin repeat"/>
    <property type="match status" value="1"/>
</dbReference>
<dbReference type="InterPro" id="IPR036770">
    <property type="entry name" value="Ankyrin_rpt-contain_sf"/>
</dbReference>
<evidence type="ECO:0000256" key="7">
    <source>
        <dbReference type="SAM" id="MobiDB-lite"/>
    </source>
</evidence>
<feature type="region of interest" description="Disordered" evidence="7">
    <location>
        <begin position="797"/>
        <end position="865"/>
    </location>
</feature>
<feature type="repeat" description="ANK" evidence="5">
    <location>
        <begin position="171"/>
        <end position="193"/>
    </location>
</feature>
<feature type="repeat" description="ANK" evidence="5">
    <location>
        <begin position="271"/>
        <end position="303"/>
    </location>
</feature>
<dbReference type="PANTHER" id="PTHR24153">
    <property type="entry name" value="ESPIN"/>
    <property type="match status" value="1"/>
</dbReference>
<evidence type="ECO:0000256" key="1">
    <source>
        <dbReference type="ARBA" id="ARBA00004645"/>
    </source>
</evidence>
<dbReference type="PROSITE" id="PS50297">
    <property type="entry name" value="ANK_REP_REGION"/>
    <property type="match status" value="4"/>
</dbReference>
<dbReference type="EMBL" id="JAFJMO010000013">
    <property type="protein sequence ID" value="KAJ8259083.1"/>
    <property type="molecule type" value="Genomic_DNA"/>
</dbReference>
<feature type="compositionally biased region" description="Pro residues" evidence="7">
    <location>
        <begin position="400"/>
        <end position="431"/>
    </location>
</feature>
<feature type="compositionally biased region" description="Pro residues" evidence="7">
    <location>
        <begin position="850"/>
        <end position="860"/>
    </location>
</feature>
<evidence type="ECO:0000256" key="4">
    <source>
        <dbReference type="ARBA" id="ARBA00023043"/>
    </source>
</evidence>
<dbReference type="GO" id="GO:0007605">
    <property type="term" value="P:sensory perception of sound"/>
    <property type="evidence" value="ECO:0007669"/>
    <property type="project" value="UniProtKB-KW"/>
</dbReference>
<dbReference type="SMART" id="SM00248">
    <property type="entry name" value="ANK"/>
    <property type="match status" value="9"/>
</dbReference>
<protein>
    <recommendedName>
        <fullName evidence="10">Espin</fullName>
    </recommendedName>
</protein>
<organism evidence="8 9">
    <name type="scientific">Conger conger</name>
    <name type="common">Conger eel</name>
    <name type="synonym">Muraena conger</name>
    <dbReference type="NCBI Taxonomy" id="82655"/>
    <lineage>
        <taxon>Eukaryota</taxon>
        <taxon>Metazoa</taxon>
        <taxon>Chordata</taxon>
        <taxon>Craniata</taxon>
        <taxon>Vertebrata</taxon>
        <taxon>Euteleostomi</taxon>
        <taxon>Actinopterygii</taxon>
        <taxon>Neopterygii</taxon>
        <taxon>Teleostei</taxon>
        <taxon>Anguilliformes</taxon>
        <taxon>Congridae</taxon>
        <taxon>Conger</taxon>
    </lineage>
</organism>
<evidence type="ECO:0000313" key="8">
    <source>
        <dbReference type="EMBL" id="KAJ8259083.1"/>
    </source>
</evidence>
<dbReference type="GO" id="GO:0032420">
    <property type="term" value="C:stereocilium"/>
    <property type="evidence" value="ECO:0007669"/>
    <property type="project" value="UniProtKB-SubCell"/>
</dbReference>
<keyword evidence="2" id="KW-0677">Repeat</keyword>
<proteinExistence type="predicted"/>
<keyword evidence="3" id="KW-1009">Hearing</keyword>
<keyword evidence="6" id="KW-0175">Coiled coil</keyword>
<feature type="compositionally biased region" description="Low complexity" evidence="7">
    <location>
        <begin position="486"/>
        <end position="496"/>
    </location>
</feature>
<dbReference type="Proteomes" id="UP001152803">
    <property type="component" value="Unassembled WGS sequence"/>
</dbReference>
<feature type="coiled-coil region" evidence="6">
    <location>
        <begin position="605"/>
        <end position="632"/>
    </location>
</feature>
<evidence type="ECO:0000256" key="2">
    <source>
        <dbReference type="ARBA" id="ARBA00022737"/>
    </source>
</evidence>
<dbReference type="OrthoDB" id="10261302at2759"/>
<feature type="compositionally biased region" description="Basic and acidic residues" evidence="7">
    <location>
        <begin position="1114"/>
        <end position="1127"/>
    </location>
</feature>
<reference evidence="8" key="1">
    <citation type="journal article" date="2023" name="Science">
        <title>Genome structures resolve the early diversification of teleost fishes.</title>
        <authorList>
            <person name="Parey E."/>
            <person name="Louis A."/>
            <person name="Montfort J."/>
            <person name="Bouchez O."/>
            <person name="Roques C."/>
            <person name="Iampietro C."/>
            <person name="Lluch J."/>
            <person name="Castinel A."/>
            <person name="Donnadieu C."/>
            <person name="Desvignes T."/>
            <person name="Floi Bucao C."/>
            <person name="Jouanno E."/>
            <person name="Wen M."/>
            <person name="Mejri S."/>
            <person name="Dirks R."/>
            <person name="Jansen H."/>
            <person name="Henkel C."/>
            <person name="Chen W.J."/>
            <person name="Zahm M."/>
            <person name="Cabau C."/>
            <person name="Klopp C."/>
            <person name="Thompson A.W."/>
            <person name="Robinson-Rechavi M."/>
            <person name="Braasch I."/>
            <person name="Lecointre G."/>
            <person name="Bobe J."/>
            <person name="Postlethwait J.H."/>
            <person name="Berthelot C."/>
            <person name="Roest Crollius H."/>
            <person name="Guiguen Y."/>
        </authorList>
    </citation>
    <scope>NUCLEOTIDE SEQUENCE</scope>
    <source>
        <strain evidence="8">Concon-B</strain>
    </source>
</reference>
<feature type="compositionally biased region" description="Basic and acidic residues" evidence="7">
    <location>
        <begin position="1167"/>
        <end position="1184"/>
    </location>
</feature>
<dbReference type="GO" id="GO:0005737">
    <property type="term" value="C:cytoplasm"/>
    <property type="evidence" value="ECO:0007669"/>
    <property type="project" value="TreeGrafter"/>
</dbReference>
<accession>A0A9Q1D5T3</accession>
<feature type="region of interest" description="Disordered" evidence="7">
    <location>
        <begin position="341"/>
        <end position="510"/>
    </location>
</feature>
<evidence type="ECO:0000256" key="3">
    <source>
        <dbReference type="ARBA" id="ARBA00022740"/>
    </source>
</evidence>
<feature type="repeat" description="ANK" evidence="5">
    <location>
        <begin position="239"/>
        <end position="266"/>
    </location>
</feature>
<feature type="repeat" description="ANK" evidence="5">
    <location>
        <begin position="205"/>
        <end position="227"/>
    </location>
</feature>